<accession>A0A9P5Z4S3</accession>
<evidence type="ECO:0000256" key="2">
    <source>
        <dbReference type="SAM" id="Phobius"/>
    </source>
</evidence>
<keyword evidence="2" id="KW-0472">Membrane</keyword>
<proteinExistence type="predicted"/>
<feature type="compositionally biased region" description="Pro residues" evidence="1">
    <location>
        <begin position="440"/>
        <end position="451"/>
    </location>
</feature>
<feature type="transmembrane region" description="Helical" evidence="2">
    <location>
        <begin position="351"/>
        <end position="374"/>
    </location>
</feature>
<dbReference type="OrthoDB" id="3013353at2759"/>
<dbReference type="AlphaFoldDB" id="A0A9P5Z4S3"/>
<feature type="region of interest" description="Disordered" evidence="1">
    <location>
        <begin position="270"/>
        <end position="348"/>
    </location>
</feature>
<keyword evidence="2" id="KW-0812">Transmembrane</keyword>
<evidence type="ECO:0000256" key="1">
    <source>
        <dbReference type="SAM" id="MobiDB-lite"/>
    </source>
</evidence>
<protein>
    <submittedName>
        <fullName evidence="3">Uncharacterized protein</fullName>
    </submittedName>
</protein>
<reference evidence="3" key="1">
    <citation type="submission" date="2020-11" db="EMBL/GenBank/DDBJ databases">
        <authorList>
            <consortium name="DOE Joint Genome Institute"/>
            <person name="Ahrendt S."/>
            <person name="Riley R."/>
            <person name="Andreopoulos W."/>
            <person name="Labutti K."/>
            <person name="Pangilinan J."/>
            <person name="Ruiz-Duenas F.J."/>
            <person name="Barrasa J.M."/>
            <person name="Sanchez-Garcia M."/>
            <person name="Camarero S."/>
            <person name="Miyauchi S."/>
            <person name="Serrano A."/>
            <person name="Linde D."/>
            <person name="Babiker R."/>
            <person name="Drula E."/>
            <person name="Ayuso-Fernandez I."/>
            <person name="Pacheco R."/>
            <person name="Padilla G."/>
            <person name="Ferreira P."/>
            <person name="Barriuso J."/>
            <person name="Kellner H."/>
            <person name="Castanera R."/>
            <person name="Alfaro M."/>
            <person name="Ramirez L."/>
            <person name="Pisabarro A.G."/>
            <person name="Kuo A."/>
            <person name="Tritt A."/>
            <person name="Lipzen A."/>
            <person name="He G."/>
            <person name="Yan M."/>
            <person name="Ng V."/>
            <person name="Cullen D."/>
            <person name="Martin F."/>
            <person name="Rosso M.-N."/>
            <person name="Henrissat B."/>
            <person name="Hibbett D."/>
            <person name="Martinez A.T."/>
            <person name="Grigoriev I.V."/>
        </authorList>
    </citation>
    <scope>NUCLEOTIDE SEQUENCE</scope>
    <source>
        <strain evidence="3">CIRM-BRFM 674</strain>
    </source>
</reference>
<gene>
    <name evidence="3" type="ORF">BDN70DRAFT_876804</name>
</gene>
<feature type="region of interest" description="Disordered" evidence="1">
    <location>
        <begin position="400"/>
        <end position="489"/>
    </location>
</feature>
<sequence length="518" mass="54471">MPRWVMVDDTDPDVKYTGDWIADSTGILDSSGNWGRPYLSTVHGTKTQGSFQYTFSGSAFTLTGAVQVPRTTPSTSTSWECIIDGTSITVDNPQGVENRVEFCAKSGLTDGPHTLQVNAKGTSSQTFWFDHLQYLPSASVSLANAAIYIDTSDPMWEFGTGWDPTYPGFMTNQTGAKVDFEFEGVSFKWYGFYDATFPFAVSSASYSIDGATPVNFSLNGISAQQTSVQFSQVFFTSPTLSSGTHKVEVVYNGDTKSTPLTVQVVVVQNRTSSSPPSGGGGTGSTISGVATTTGVTPTSGASTGASTTPPATQGGGTTIITSGGSVTTVTAGPSGTSDNATSSGSTSSNTAAIAGGAAGGAAIVLIFLALLFWFCRRKKQRRITDSAALQANVFPDPYYDQPFQQPHTDVYSPVSAPGKSTRSMYGSAPYDPQPYSESPRYPPNSPAPFQTPPSSSQVFLPHSGKAVGAQQPATPSTPNSSQISPRVIQDVDSGVRLMTVQGDNEELVHVLPPVYTQT</sequence>
<comment type="caution">
    <text evidence="3">The sequence shown here is derived from an EMBL/GenBank/DDBJ whole genome shotgun (WGS) entry which is preliminary data.</text>
</comment>
<keyword evidence="2" id="KW-1133">Transmembrane helix</keyword>
<evidence type="ECO:0000313" key="3">
    <source>
        <dbReference type="EMBL" id="KAF9481067.1"/>
    </source>
</evidence>
<organism evidence="3 4">
    <name type="scientific">Pholiota conissans</name>
    <dbReference type="NCBI Taxonomy" id="109636"/>
    <lineage>
        <taxon>Eukaryota</taxon>
        <taxon>Fungi</taxon>
        <taxon>Dikarya</taxon>
        <taxon>Basidiomycota</taxon>
        <taxon>Agaricomycotina</taxon>
        <taxon>Agaricomycetes</taxon>
        <taxon>Agaricomycetidae</taxon>
        <taxon>Agaricales</taxon>
        <taxon>Agaricineae</taxon>
        <taxon>Strophariaceae</taxon>
        <taxon>Pholiota</taxon>
    </lineage>
</organism>
<dbReference type="EMBL" id="MU155184">
    <property type="protein sequence ID" value="KAF9481067.1"/>
    <property type="molecule type" value="Genomic_DNA"/>
</dbReference>
<name>A0A9P5Z4S3_9AGAR</name>
<evidence type="ECO:0000313" key="4">
    <source>
        <dbReference type="Proteomes" id="UP000807469"/>
    </source>
</evidence>
<feature type="compositionally biased region" description="Low complexity" evidence="1">
    <location>
        <begin position="284"/>
        <end position="348"/>
    </location>
</feature>
<dbReference type="Gene3D" id="2.60.120.260">
    <property type="entry name" value="Galactose-binding domain-like"/>
    <property type="match status" value="2"/>
</dbReference>
<dbReference type="Proteomes" id="UP000807469">
    <property type="component" value="Unassembled WGS sequence"/>
</dbReference>
<keyword evidence="4" id="KW-1185">Reference proteome</keyword>
<feature type="compositionally biased region" description="Polar residues" evidence="1">
    <location>
        <begin position="471"/>
        <end position="484"/>
    </location>
</feature>